<dbReference type="PANTHER" id="PTHR33116:SF78">
    <property type="entry name" value="OS12G0587133 PROTEIN"/>
    <property type="match status" value="1"/>
</dbReference>
<feature type="compositionally biased region" description="Polar residues" evidence="1">
    <location>
        <begin position="440"/>
        <end position="449"/>
    </location>
</feature>
<name>A0ABD3ICN9_9MARC</name>
<dbReference type="Pfam" id="PF13966">
    <property type="entry name" value="zf-RVT"/>
    <property type="match status" value="1"/>
</dbReference>
<comment type="caution">
    <text evidence="3">The sequence shown here is derived from an EMBL/GenBank/DDBJ whole genome shotgun (WGS) entry which is preliminary data.</text>
</comment>
<evidence type="ECO:0000313" key="4">
    <source>
        <dbReference type="Proteomes" id="UP001633002"/>
    </source>
</evidence>
<protein>
    <recommendedName>
        <fullName evidence="2">Reverse transcriptase zinc-binding domain-containing protein</fullName>
    </recommendedName>
</protein>
<evidence type="ECO:0000313" key="3">
    <source>
        <dbReference type="EMBL" id="KAL3700210.1"/>
    </source>
</evidence>
<dbReference type="InterPro" id="IPR026960">
    <property type="entry name" value="RVT-Znf"/>
</dbReference>
<dbReference type="EMBL" id="JBJQOH010000001">
    <property type="protein sequence ID" value="KAL3700210.1"/>
    <property type="molecule type" value="Genomic_DNA"/>
</dbReference>
<gene>
    <name evidence="3" type="ORF">R1sor_018232</name>
</gene>
<dbReference type="PANTHER" id="PTHR33116">
    <property type="entry name" value="REVERSE TRANSCRIPTASE ZINC-BINDING DOMAIN-CONTAINING PROTEIN-RELATED-RELATED"/>
    <property type="match status" value="1"/>
</dbReference>
<proteinExistence type="predicted"/>
<reference evidence="3 4" key="1">
    <citation type="submission" date="2024-09" db="EMBL/GenBank/DDBJ databases">
        <title>Chromosome-scale assembly of Riccia sorocarpa.</title>
        <authorList>
            <person name="Paukszto L."/>
        </authorList>
    </citation>
    <scope>NUCLEOTIDE SEQUENCE [LARGE SCALE GENOMIC DNA]</scope>
    <source>
        <strain evidence="3">LP-2024</strain>
        <tissue evidence="3">Aerial parts of the thallus</tissue>
    </source>
</reference>
<organism evidence="3 4">
    <name type="scientific">Riccia sorocarpa</name>
    <dbReference type="NCBI Taxonomy" id="122646"/>
    <lineage>
        <taxon>Eukaryota</taxon>
        <taxon>Viridiplantae</taxon>
        <taxon>Streptophyta</taxon>
        <taxon>Embryophyta</taxon>
        <taxon>Marchantiophyta</taxon>
        <taxon>Marchantiopsida</taxon>
        <taxon>Marchantiidae</taxon>
        <taxon>Marchantiales</taxon>
        <taxon>Ricciaceae</taxon>
        <taxon>Riccia</taxon>
    </lineage>
</organism>
<feature type="domain" description="Reverse transcriptase zinc-binding" evidence="2">
    <location>
        <begin position="290"/>
        <end position="357"/>
    </location>
</feature>
<keyword evidence="4" id="KW-1185">Reference proteome</keyword>
<dbReference type="AlphaFoldDB" id="A0ABD3ICN9"/>
<evidence type="ECO:0000256" key="1">
    <source>
        <dbReference type="SAM" id="MobiDB-lite"/>
    </source>
</evidence>
<sequence length="464" mass="53964">MVISSLTQKGYKKLDRLCWNFLWGRNREGMFRKPLVAWERICRDKSEGGLGICTFKDQAMTLKMRLITRLLEDDDCCWRETANALIVADFKTKKSNRERERGAKEIILLEKMGNFKCSRTLKHIVAGWKIGRKRLQVAWKGKPLDIELEAEKVLQLGEMTEVSPDKSWNLIKRRVKTMRMETLRELQGIPIRRLIAADKVGYLPDTGATVEGPLSQATAFLATQVTTARRGGCTLSDPKLWKWRGDEDTSDNEGWAKNTSEWRKLIRSESNMRARLNASWGINWDTSMWRRLWKSLWSARLYPRGKLWVWKILNKGFFTMERAAAMGVEDPVCTRCKTRTENIDHMFLLCERVRRKWEDLAYLQQRESGRGDLGETSLVMLVEKKLPSDNLATMCCFIVASRHIWKERCHRVFRGAKGESQNEPARGPRRAWREGEANMSRASLQTSDNLRTRGVRKERLCRSI</sequence>
<evidence type="ECO:0000259" key="2">
    <source>
        <dbReference type="Pfam" id="PF13966"/>
    </source>
</evidence>
<feature type="region of interest" description="Disordered" evidence="1">
    <location>
        <begin position="417"/>
        <end position="449"/>
    </location>
</feature>
<accession>A0ABD3ICN9</accession>
<dbReference type="Proteomes" id="UP001633002">
    <property type="component" value="Unassembled WGS sequence"/>
</dbReference>